<keyword evidence="3 6" id="KW-0812">Transmembrane</keyword>
<dbReference type="Gene3D" id="1.20.1720.10">
    <property type="entry name" value="Multidrug resistance protein D"/>
    <property type="match status" value="1"/>
</dbReference>
<dbReference type="Pfam" id="PF07690">
    <property type="entry name" value="MFS_1"/>
    <property type="match status" value="2"/>
</dbReference>
<feature type="transmembrane region" description="Helical" evidence="6">
    <location>
        <begin position="350"/>
        <end position="373"/>
    </location>
</feature>
<evidence type="ECO:0000256" key="1">
    <source>
        <dbReference type="ARBA" id="ARBA00004429"/>
    </source>
</evidence>
<reference evidence="9" key="1">
    <citation type="journal article" date="2019" name="Int. J. Syst. Evol. Microbiol.">
        <title>The Global Catalogue of Microorganisms (GCM) 10K type strain sequencing project: providing services to taxonomists for standard genome sequencing and annotation.</title>
        <authorList>
            <consortium name="The Broad Institute Genomics Platform"/>
            <consortium name="The Broad Institute Genome Sequencing Center for Infectious Disease"/>
            <person name="Wu L."/>
            <person name="Ma J."/>
        </authorList>
    </citation>
    <scope>NUCLEOTIDE SEQUENCE [LARGE SCALE GENOMIC DNA]</scope>
    <source>
        <strain evidence="9">CCUG 58127</strain>
    </source>
</reference>
<keyword evidence="9" id="KW-1185">Reference proteome</keyword>
<feature type="transmembrane region" description="Helical" evidence="6">
    <location>
        <begin position="385"/>
        <end position="406"/>
    </location>
</feature>
<feature type="transmembrane region" description="Helical" evidence="6">
    <location>
        <begin position="201"/>
        <end position="226"/>
    </location>
</feature>
<feature type="transmembrane region" description="Helical" evidence="6">
    <location>
        <begin position="246"/>
        <end position="268"/>
    </location>
</feature>
<sequence length="569" mass="58295">MEHPASSRAKALLATASIAVALAAADTYVVVLALQDMMNGVGLGVDALQKATPIISGFLLGYIAVLPLIGRLADLIDRQRILLWCLALFVIGSAVTAISAELPVMVTGRFLQGVGGGGLVPATLALVADLWPVGKRGTPLGVVGAVQEIGSVVGPLVGALILAVSDWRMIFWANGLAGVVLALCIVACGERGTRERVGAPLPSWWHVLTGVAALAAVVMLGLALWAPDSLTTSIKWGGPFVPYGNHTAHLMTPIGVWGLIALAVLLALSVRYWGPIARNVDVIGALLIAVALGALVLTFAASNPEKQVVGPLGWWLLPLAVAAAALYVWRHRAARNPLIAKGVVVGRVRPALVVSGCVGTAIVAIVVDIPVLARLTITDSQTTAALVLLRFLVAVPVGALAGGWLLRRFGPAVVAAPGLLVTGLALLQMSTWEGNALDSWPLPTVMLALAGLGVGLAIAPVNDAALHDAPQTAHGVASSLLVVARMIGMVVGLALLTAIGLHRFYGRVQSLPNPTKAQVTDAGILQVQTVFLGAAVVALLAAAVALLLGTRVAGVPDAAADHDTDPVNS</sequence>
<feature type="domain" description="Major facilitator superfamily (MFS) profile" evidence="7">
    <location>
        <begin position="12"/>
        <end position="553"/>
    </location>
</feature>
<dbReference type="EMBL" id="JBHSWH010000001">
    <property type="protein sequence ID" value="MFC6705138.1"/>
    <property type="molecule type" value="Genomic_DNA"/>
</dbReference>
<dbReference type="PROSITE" id="PS50850">
    <property type="entry name" value="MFS"/>
    <property type="match status" value="1"/>
</dbReference>
<accession>A0ABW2AE08</accession>
<feature type="transmembrane region" description="Helical" evidence="6">
    <location>
        <begin position="312"/>
        <end position="329"/>
    </location>
</feature>
<feature type="transmembrane region" description="Helical" evidence="6">
    <location>
        <begin position="525"/>
        <end position="548"/>
    </location>
</feature>
<evidence type="ECO:0000313" key="8">
    <source>
        <dbReference type="EMBL" id="MFC6705138.1"/>
    </source>
</evidence>
<feature type="transmembrane region" description="Helical" evidence="6">
    <location>
        <begin position="482"/>
        <end position="505"/>
    </location>
</feature>
<feature type="transmembrane region" description="Helical" evidence="6">
    <location>
        <begin position="169"/>
        <end position="189"/>
    </location>
</feature>
<feature type="transmembrane region" description="Helical" evidence="6">
    <location>
        <begin position="81"/>
        <end position="98"/>
    </location>
</feature>
<dbReference type="InterPro" id="IPR020846">
    <property type="entry name" value="MFS_dom"/>
</dbReference>
<dbReference type="InterPro" id="IPR036259">
    <property type="entry name" value="MFS_trans_sf"/>
</dbReference>
<organism evidence="8 9">
    <name type="scientific">Flexivirga alba</name>
    <dbReference type="NCBI Taxonomy" id="702742"/>
    <lineage>
        <taxon>Bacteria</taxon>
        <taxon>Bacillati</taxon>
        <taxon>Actinomycetota</taxon>
        <taxon>Actinomycetes</taxon>
        <taxon>Micrococcales</taxon>
        <taxon>Dermacoccaceae</taxon>
        <taxon>Flexivirga</taxon>
    </lineage>
</organism>
<gene>
    <name evidence="8" type="ORF">ACFQDH_07625</name>
</gene>
<evidence type="ECO:0000259" key="7">
    <source>
        <dbReference type="PROSITE" id="PS50850"/>
    </source>
</evidence>
<feature type="transmembrane region" description="Helical" evidence="6">
    <location>
        <begin position="280"/>
        <end position="300"/>
    </location>
</feature>
<comment type="subcellular location">
    <subcellularLocation>
        <location evidence="1">Cell inner membrane</location>
        <topology evidence="1">Multi-pass membrane protein</topology>
    </subcellularLocation>
</comment>
<dbReference type="Gene3D" id="1.20.1250.20">
    <property type="entry name" value="MFS general substrate transporter like domains"/>
    <property type="match status" value="1"/>
</dbReference>
<feature type="transmembrane region" description="Helical" evidence="6">
    <location>
        <begin position="110"/>
        <end position="128"/>
    </location>
</feature>
<feature type="transmembrane region" description="Helical" evidence="6">
    <location>
        <begin position="442"/>
        <end position="461"/>
    </location>
</feature>
<comment type="caution">
    <text evidence="8">The sequence shown here is derived from an EMBL/GenBank/DDBJ whole genome shotgun (WGS) entry which is preliminary data.</text>
</comment>
<dbReference type="SUPFAM" id="SSF103473">
    <property type="entry name" value="MFS general substrate transporter"/>
    <property type="match status" value="2"/>
</dbReference>
<evidence type="ECO:0000313" key="9">
    <source>
        <dbReference type="Proteomes" id="UP001596298"/>
    </source>
</evidence>
<dbReference type="InterPro" id="IPR011701">
    <property type="entry name" value="MFS"/>
</dbReference>
<dbReference type="PANTHER" id="PTHR23501:SF191">
    <property type="entry name" value="VACUOLAR BASIC AMINO ACID TRANSPORTER 4"/>
    <property type="match status" value="1"/>
</dbReference>
<evidence type="ECO:0000256" key="6">
    <source>
        <dbReference type="SAM" id="Phobius"/>
    </source>
</evidence>
<name>A0ABW2AE08_9MICO</name>
<feature type="transmembrane region" description="Helical" evidence="6">
    <location>
        <begin position="51"/>
        <end position="69"/>
    </location>
</feature>
<dbReference type="PANTHER" id="PTHR23501">
    <property type="entry name" value="MAJOR FACILITATOR SUPERFAMILY"/>
    <property type="match status" value="1"/>
</dbReference>
<dbReference type="RefSeq" id="WP_382400008.1">
    <property type="nucleotide sequence ID" value="NZ_JBHSWH010000001.1"/>
</dbReference>
<evidence type="ECO:0000256" key="5">
    <source>
        <dbReference type="ARBA" id="ARBA00023136"/>
    </source>
</evidence>
<feature type="transmembrane region" description="Helical" evidence="6">
    <location>
        <begin position="140"/>
        <end position="163"/>
    </location>
</feature>
<keyword evidence="2" id="KW-0813">Transport</keyword>
<evidence type="ECO:0000256" key="3">
    <source>
        <dbReference type="ARBA" id="ARBA00022692"/>
    </source>
</evidence>
<proteinExistence type="predicted"/>
<feature type="transmembrane region" description="Helical" evidence="6">
    <location>
        <begin position="413"/>
        <end position="430"/>
    </location>
</feature>
<dbReference type="Proteomes" id="UP001596298">
    <property type="component" value="Unassembled WGS sequence"/>
</dbReference>
<protein>
    <submittedName>
        <fullName evidence="8">MFS transporter</fullName>
    </submittedName>
</protein>
<keyword evidence="5 6" id="KW-0472">Membrane</keyword>
<evidence type="ECO:0000256" key="2">
    <source>
        <dbReference type="ARBA" id="ARBA00022448"/>
    </source>
</evidence>
<keyword evidence="4 6" id="KW-1133">Transmembrane helix</keyword>
<evidence type="ECO:0000256" key="4">
    <source>
        <dbReference type="ARBA" id="ARBA00022989"/>
    </source>
</evidence>